<dbReference type="RefSeq" id="WP_146618850.1">
    <property type="nucleotide sequence ID" value="NZ_NPEU01000304.1"/>
</dbReference>
<keyword evidence="2" id="KW-0812">Transmembrane</keyword>
<organism evidence="3 4">
    <name type="scientific">Rhodoplanes elegans</name>
    <dbReference type="NCBI Taxonomy" id="29408"/>
    <lineage>
        <taxon>Bacteria</taxon>
        <taxon>Pseudomonadati</taxon>
        <taxon>Pseudomonadota</taxon>
        <taxon>Alphaproteobacteria</taxon>
        <taxon>Hyphomicrobiales</taxon>
        <taxon>Nitrobacteraceae</taxon>
        <taxon>Rhodoplanes</taxon>
    </lineage>
</organism>
<accession>A0A327K923</accession>
<feature type="non-terminal residue" evidence="3">
    <location>
        <position position="85"/>
    </location>
</feature>
<name>A0A327K923_9BRAD</name>
<protein>
    <submittedName>
        <fullName evidence="3">Uncharacterized protein</fullName>
    </submittedName>
</protein>
<proteinExistence type="predicted"/>
<evidence type="ECO:0000256" key="2">
    <source>
        <dbReference type="SAM" id="Phobius"/>
    </source>
</evidence>
<dbReference type="AlphaFoldDB" id="A0A327K923"/>
<keyword evidence="2" id="KW-0472">Membrane</keyword>
<feature type="transmembrane region" description="Helical" evidence="2">
    <location>
        <begin position="22"/>
        <end position="47"/>
    </location>
</feature>
<feature type="region of interest" description="Disordered" evidence="1">
    <location>
        <begin position="54"/>
        <end position="85"/>
    </location>
</feature>
<gene>
    <name evidence="3" type="ORF">CH338_20745</name>
</gene>
<comment type="caution">
    <text evidence="3">The sequence shown here is derived from an EMBL/GenBank/DDBJ whole genome shotgun (WGS) entry which is preliminary data.</text>
</comment>
<evidence type="ECO:0000256" key="1">
    <source>
        <dbReference type="SAM" id="MobiDB-lite"/>
    </source>
</evidence>
<dbReference type="EMBL" id="NPEU01000304">
    <property type="protein sequence ID" value="RAI34504.1"/>
    <property type="molecule type" value="Genomic_DNA"/>
</dbReference>
<evidence type="ECO:0000313" key="3">
    <source>
        <dbReference type="EMBL" id="RAI34504.1"/>
    </source>
</evidence>
<keyword evidence="4" id="KW-1185">Reference proteome</keyword>
<dbReference type="Proteomes" id="UP000248863">
    <property type="component" value="Unassembled WGS sequence"/>
</dbReference>
<evidence type="ECO:0000313" key="4">
    <source>
        <dbReference type="Proteomes" id="UP000248863"/>
    </source>
</evidence>
<keyword evidence="2" id="KW-1133">Transmembrane helix</keyword>
<reference evidence="3 4" key="1">
    <citation type="submission" date="2017-07" db="EMBL/GenBank/DDBJ databases">
        <title>Draft Genome Sequences of Select Purple Nonsulfur Bacteria.</title>
        <authorList>
            <person name="Lasarre B."/>
            <person name="Mckinlay J.B."/>
        </authorList>
    </citation>
    <scope>NUCLEOTIDE SEQUENCE [LARGE SCALE GENOMIC DNA]</scope>
    <source>
        <strain evidence="3 4">DSM 11907</strain>
    </source>
</reference>
<sequence>MISRRSSNHANADTGPSRAERAFVLLIVAATLLCGWLTVSAVILDLMTRGAASSRASASPHSNARHLRDGFPGPSVVGPRGYPHT</sequence>